<gene>
    <name evidence="3" type="primary">LOC106780761</name>
</gene>
<dbReference type="KEGG" id="vra:106780761"/>
<feature type="compositionally biased region" description="Basic and acidic residues" evidence="1">
    <location>
        <begin position="249"/>
        <end position="262"/>
    </location>
</feature>
<dbReference type="Pfam" id="PF14223">
    <property type="entry name" value="Retrotran_gag_2"/>
    <property type="match status" value="1"/>
</dbReference>
<organism evidence="2 3">
    <name type="scientific">Vigna radiata var. radiata</name>
    <name type="common">Mung bean</name>
    <name type="synonym">Phaseolus aureus</name>
    <dbReference type="NCBI Taxonomy" id="3916"/>
    <lineage>
        <taxon>Eukaryota</taxon>
        <taxon>Viridiplantae</taxon>
        <taxon>Streptophyta</taxon>
        <taxon>Embryophyta</taxon>
        <taxon>Tracheophyta</taxon>
        <taxon>Spermatophyta</taxon>
        <taxon>Magnoliopsida</taxon>
        <taxon>eudicotyledons</taxon>
        <taxon>Gunneridae</taxon>
        <taxon>Pentapetalae</taxon>
        <taxon>rosids</taxon>
        <taxon>fabids</taxon>
        <taxon>Fabales</taxon>
        <taxon>Fabaceae</taxon>
        <taxon>Papilionoideae</taxon>
        <taxon>50 kb inversion clade</taxon>
        <taxon>NPAAA clade</taxon>
        <taxon>indigoferoid/millettioid clade</taxon>
        <taxon>Phaseoleae</taxon>
        <taxon>Vigna</taxon>
    </lineage>
</organism>
<dbReference type="AlphaFoldDB" id="A0A1S3W1V9"/>
<feature type="compositionally biased region" description="Basic residues" evidence="1">
    <location>
        <begin position="226"/>
        <end position="236"/>
    </location>
</feature>
<protein>
    <submittedName>
        <fullName evidence="3">Uncharacterized protein LOC106780761</fullName>
    </submittedName>
</protein>
<dbReference type="PANTHER" id="PTHR35317:SF23">
    <property type="entry name" value="OS04G0629600 PROTEIN"/>
    <property type="match status" value="1"/>
</dbReference>
<evidence type="ECO:0000313" key="3">
    <source>
        <dbReference type="RefSeq" id="XP_014524555.1"/>
    </source>
</evidence>
<dbReference type="Proteomes" id="UP000087766">
    <property type="component" value="Unplaced"/>
</dbReference>
<dbReference type="STRING" id="3916.A0A1S3W1V9"/>
<dbReference type="GeneID" id="106780761"/>
<evidence type="ECO:0000256" key="1">
    <source>
        <dbReference type="SAM" id="MobiDB-lite"/>
    </source>
</evidence>
<sequence length="273" mass="30700">MAGMIQGVLPMFDGKHYDDWCVKMDAILGYQEVDEVVKKGFKEPAKGDSEEVKKSYKETKKLDCKARMLIHQCVSPAIFQKISKAATAKEAWDILQEGYGNSGKIKEVRLQSLQRQYELLSMEAQETIEEYLGRIQVVVNAMRGCDKIVKEKKIVQKILRTLTPQFDHIVVAITESKDLEKLRVEELQNSLTAHEQRLLERKAAEKSSTQNTNQALQARGGQSFKNRGRGRGRGRGGRTGGRMNVSAELSKDENGNEQKEGNSRGGRKSRGRG</sequence>
<dbReference type="RefSeq" id="XP_014524555.1">
    <property type="nucleotide sequence ID" value="XM_014669069.1"/>
</dbReference>
<feature type="compositionally biased region" description="Polar residues" evidence="1">
    <location>
        <begin position="206"/>
        <end position="216"/>
    </location>
</feature>
<dbReference type="OrthoDB" id="1688860at2759"/>
<name>A0A1S3W1V9_VIGRR</name>
<keyword evidence="2" id="KW-1185">Reference proteome</keyword>
<proteinExistence type="predicted"/>
<feature type="region of interest" description="Disordered" evidence="1">
    <location>
        <begin position="202"/>
        <end position="273"/>
    </location>
</feature>
<dbReference type="PANTHER" id="PTHR35317">
    <property type="entry name" value="OS04G0629600 PROTEIN"/>
    <property type="match status" value="1"/>
</dbReference>
<reference evidence="3" key="1">
    <citation type="submission" date="2025-08" db="UniProtKB">
        <authorList>
            <consortium name="RefSeq"/>
        </authorList>
    </citation>
    <scope>IDENTIFICATION</scope>
    <source>
        <tissue evidence="3">Leaf</tissue>
    </source>
</reference>
<accession>A0A1S3W1V9</accession>
<evidence type="ECO:0000313" key="2">
    <source>
        <dbReference type="Proteomes" id="UP000087766"/>
    </source>
</evidence>